<dbReference type="Gene3D" id="3.10.110.10">
    <property type="entry name" value="Ubiquitin Conjugating Enzyme"/>
    <property type="match status" value="1"/>
</dbReference>
<proteinExistence type="predicted"/>
<name>A0A816CNB6_ADIRI</name>
<dbReference type="AlphaFoldDB" id="A0A816CNB6"/>
<feature type="domain" description="UBC core" evidence="1">
    <location>
        <begin position="16"/>
        <end position="172"/>
    </location>
</feature>
<dbReference type="InterPro" id="IPR050113">
    <property type="entry name" value="Ub_conjugating_enzyme"/>
</dbReference>
<dbReference type="EMBL" id="CAJNOR010007835">
    <property type="protein sequence ID" value="CAF1624088.1"/>
    <property type="molecule type" value="Genomic_DNA"/>
</dbReference>
<dbReference type="Pfam" id="PF00179">
    <property type="entry name" value="UQ_con"/>
    <property type="match status" value="1"/>
</dbReference>
<dbReference type="Proteomes" id="UP000663828">
    <property type="component" value="Unassembled WGS sequence"/>
</dbReference>
<accession>A0A816CNB6</accession>
<evidence type="ECO:0000313" key="2">
    <source>
        <dbReference type="EMBL" id="CAF1624088.1"/>
    </source>
</evidence>
<dbReference type="InterPro" id="IPR016135">
    <property type="entry name" value="UBQ-conjugating_enzyme/RWD"/>
</dbReference>
<gene>
    <name evidence="2" type="ORF">XAT740_LOCUS50658</name>
</gene>
<dbReference type="SUPFAM" id="SSF54495">
    <property type="entry name" value="UBC-like"/>
    <property type="match status" value="1"/>
</dbReference>
<dbReference type="PANTHER" id="PTHR24067">
    <property type="entry name" value="UBIQUITIN-CONJUGATING ENZYME E2"/>
    <property type="match status" value="1"/>
</dbReference>
<protein>
    <recommendedName>
        <fullName evidence="1">UBC core domain-containing protein</fullName>
    </recommendedName>
</protein>
<keyword evidence="3" id="KW-1185">Reference proteome</keyword>
<reference evidence="2" key="1">
    <citation type="submission" date="2021-02" db="EMBL/GenBank/DDBJ databases">
        <authorList>
            <person name="Nowell W R."/>
        </authorList>
    </citation>
    <scope>NUCLEOTIDE SEQUENCE</scope>
</reference>
<dbReference type="PROSITE" id="PS50127">
    <property type="entry name" value="UBC_2"/>
    <property type="match status" value="1"/>
</dbReference>
<evidence type="ECO:0000259" key="1">
    <source>
        <dbReference type="PROSITE" id="PS50127"/>
    </source>
</evidence>
<dbReference type="InterPro" id="IPR000608">
    <property type="entry name" value="UBC"/>
</dbReference>
<organism evidence="2 3">
    <name type="scientific">Adineta ricciae</name>
    <name type="common">Rotifer</name>
    <dbReference type="NCBI Taxonomy" id="249248"/>
    <lineage>
        <taxon>Eukaryota</taxon>
        <taxon>Metazoa</taxon>
        <taxon>Spiralia</taxon>
        <taxon>Gnathifera</taxon>
        <taxon>Rotifera</taxon>
        <taxon>Eurotatoria</taxon>
        <taxon>Bdelloidea</taxon>
        <taxon>Adinetida</taxon>
        <taxon>Adinetidae</taxon>
        <taxon>Adineta</taxon>
    </lineage>
</organism>
<evidence type="ECO:0000313" key="3">
    <source>
        <dbReference type="Proteomes" id="UP000663828"/>
    </source>
</evidence>
<sequence length="175" mass="20433">MSGSSRLNKALWTNLTRLKLLTKPDAAIRFVLEKSPFNEDDDEEPLPLERDEYCIVGRIYPNSDIYKEGAYRIQLKLTSNYPSEPPEVRFLTPIYHPNVHPNGTFCSHLLSNASRWKLNRETTLEDLMKLIAKLLDEPDGDYAISYDRSEEYLKNKEEFNRKAMEMVKKHALPRN</sequence>
<dbReference type="SMART" id="SM00212">
    <property type="entry name" value="UBCc"/>
    <property type="match status" value="1"/>
</dbReference>
<comment type="caution">
    <text evidence="2">The sequence shown here is derived from an EMBL/GenBank/DDBJ whole genome shotgun (WGS) entry which is preliminary data.</text>
</comment>